<gene>
    <name evidence="5" type="ORF">Q3O59_05745</name>
</gene>
<organism evidence="5 6">
    <name type="scientific">Alkalimonas delamerensis</name>
    <dbReference type="NCBI Taxonomy" id="265981"/>
    <lineage>
        <taxon>Bacteria</taxon>
        <taxon>Pseudomonadati</taxon>
        <taxon>Pseudomonadota</taxon>
        <taxon>Gammaproteobacteria</taxon>
        <taxon>Alkalimonas</taxon>
    </lineage>
</organism>
<dbReference type="RefSeq" id="WP_305944667.1">
    <property type="nucleotide sequence ID" value="NZ_JAUZVY010000002.1"/>
</dbReference>
<dbReference type="SUPFAM" id="SSF63380">
    <property type="entry name" value="Riboflavin synthase domain-like"/>
    <property type="match status" value="2"/>
</dbReference>
<dbReference type="PANTHER" id="PTHR21098:SF0">
    <property type="entry name" value="RIBOFLAVIN SYNTHASE"/>
    <property type="match status" value="1"/>
</dbReference>
<protein>
    <recommendedName>
        <fullName evidence="2">Riboflavin synthase</fullName>
        <ecNumber evidence="2">2.5.1.9</ecNumber>
    </recommendedName>
</protein>
<dbReference type="InterPro" id="IPR023366">
    <property type="entry name" value="ATP_synth_asu-like_sf"/>
</dbReference>
<evidence type="ECO:0000313" key="6">
    <source>
        <dbReference type="Proteomes" id="UP001236258"/>
    </source>
</evidence>
<dbReference type="EMBL" id="JAUZVY010000002">
    <property type="protein sequence ID" value="MDP4528532.1"/>
    <property type="molecule type" value="Genomic_DNA"/>
</dbReference>
<reference evidence="5 6" key="1">
    <citation type="submission" date="2023-08" db="EMBL/GenBank/DDBJ databases">
        <authorList>
            <person name="Joshi A."/>
            <person name="Thite S."/>
        </authorList>
    </citation>
    <scope>NUCLEOTIDE SEQUENCE [LARGE SCALE GENOMIC DNA]</scope>
    <source>
        <strain evidence="5 6">1E1</strain>
    </source>
</reference>
<dbReference type="InterPro" id="IPR001783">
    <property type="entry name" value="Lumazine-bd"/>
</dbReference>
<evidence type="ECO:0000259" key="4">
    <source>
        <dbReference type="PROSITE" id="PS51177"/>
    </source>
</evidence>
<dbReference type="NCBIfam" id="TIGR00187">
    <property type="entry name" value="ribE"/>
    <property type="match status" value="1"/>
</dbReference>
<comment type="caution">
    <text evidence="5">The sequence shown here is derived from an EMBL/GenBank/DDBJ whole genome shotgun (WGS) entry which is preliminary data.</text>
</comment>
<dbReference type="CDD" id="cd00402">
    <property type="entry name" value="Riboflavin_synthase_like"/>
    <property type="match status" value="1"/>
</dbReference>
<dbReference type="Gene3D" id="2.40.30.20">
    <property type="match status" value="2"/>
</dbReference>
<dbReference type="Pfam" id="PF00677">
    <property type="entry name" value="Lum_binding"/>
    <property type="match status" value="2"/>
</dbReference>
<dbReference type="EC" id="2.5.1.9" evidence="2"/>
<feature type="domain" description="Lumazine-binding" evidence="4">
    <location>
        <begin position="100"/>
        <end position="196"/>
    </location>
</feature>
<dbReference type="PROSITE" id="PS51177">
    <property type="entry name" value="LUMAZINE_BIND"/>
    <property type="match status" value="2"/>
</dbReference>
<feature type="repeat" description="Lumazine-binding" evidence="3">
    <location>
        <begin position="1"/>
        <end position="99"/>
    </location>
</feature>
<sequence>MFTGIVQTKAEISAITKGENFRHLMLSVPPSHLQSVALGASIAINGVCLTVTAFDVTAGRVEFDVIDETLARTNLGELEVGSQVNFERSLKFGDELGGHLVSGHVQCTATLAELTQSADNCRMRLTLDSAQLPYILEKGFITVDGASLTVGAVHADGFELHLIPETLSITTLGQRMVGDRLNIELDQQTLTIVKTVERVLAQRFAQ</sequence>
<evidence type="ECO:0000256" key="2">
    <source>
        <dbReference type="NCBIfam" id="TIGR00187"/>
    </source>
</evidence>
<keyword evidence="1" id="KW-0677">Repeat</keyword>
<dbReference type="PANTHER" id="PTHR21098">
    <property type="entry name" value="RIBOFLAVIN SYNTHASE ALPHA CHAIN"/>
    <property type="match status" value="1"/>
</dbReference>
<feature type="repeat" description="Lumazine-binding" evidence="3">
    <location>
        <begin position="100"/>
        <end position="196"/>
    </location>
</feature>
<evidence type="ECO:0000256" key="1">
    <source>
        <dbReference type="ARBA" id="ARBA00022737"/>
    </source>
</evidence>
<dbReference type="NCBIfam" id="NF009566">
    <property type="entry name" value="PRK13020.1"/>
    <property type="match status" value="1"/>
</dbReference>
<proteinExistence type="predicted"/>
<dbReference type="InterPro" id="IPR026017">
    <property type="entry name" value="Lumazine-bd_dom"/>
</dbReference>
<evidence type="ECO:0000256" key="3">
    <source>
        <dbReference type="PROSITE-ProRule" id="PRU00524"/>
    </source>
</evidence>
<keyword evidence="6" id="KW-1185">Reference proteome</keyword>
<feature type="domain" description="Lumazine-binding" evidence="4">
    <location>
        <begin position="1"/>
        <end position="99"/>
    </location>
</feature>
<name>A0ABT9GNH7_9GAMM</name>
<evidence type="ECO:0000313" key="5">
    <source>
        <dbReference type="EMBL" id="MDP4528532.1"/>
    </source>
</evidence>
<accession>A0ABT9GNH7</accession>
<dbReference type="InterPro" id="IPR017938">
    <property type="entry name" value="Riboflavin_synthase-like_b-brl"/>
</dbReference>
<dbReference type="Proteomes" id="UP001236258">
    <property type="component" value="Unassembled WGS sequence"/>
</dbReference>
<dbReference type="PIRSF" id="PIRSF000498">
    <property type="entry name" value="Riboflavin_syn_A"/>
    <property type="match status" value="1"/>
</dbReference>
<dbReference type="NCBIfam" id="NF006767">
    <property type="entry name" value="PRK09289.1"/>
    <property type="match status" value="1"/>
</dbReference>